<protein>
    <submittedName>
        <fullName evidence="5">Transporter substrate-binding domain-containing protein</fullName>
    </submittedName>
</protein>
<dbReference type="Proteomes" id="UP000631034">
    <property type="component" value="Unassembled WGS sequence"/>
</dbReference>
<dbReference type="EMBL" id="JACZHT010000002">
    <property type="protein sequence ID" value="MBE1236687.1"/>
    <property type="molecule type" value="Genomic_DNA"/>
</dbReference>
<reference evidence="5" key="1">
    <citation type="submission" date="2020-10" db="EMBL/GenBank/DDBJ databases">
        <title>Genome sequence of the unusual species of purple photosynthetic bacteria, Phaeovibrio sulfidiphilus DSM 23193, type strain.</title>
        <authorList>
            <person name="Kyndt J.A."/>
            <person name="Meyer T.E."/>
        </authorList>
    </citation>
    <scope>NUCLEOTIDE SEQUENCE</scope>
    <source>
        <strain evidence="5">DSM 23193</strain>
    </source>
</reference>
<dbReference type="AlphaFoldDB" id="A0A8J6YVW8"/>
<evidence type="ECO:0000313" key="5">
    <source>
        <dbReference type="EMBL" id="MBE1236687.1"/>
    </source>
</evidence>
<dbReference type="PANTHER" id="PTHR30085">
    <property type="entry name" value="AMINO ACID ABC TRANSPORTER PERMEASE"/>
    <property type="match status" value="1"/>
</dbReference>
<comment type="similarity">
    <text evidence="1">Belongs to the bacterial solute-binding protein 3 family.</text>
</comment>
<gene>
    <name evidence="5" type="ORF">IHV25_03345</name>
</gene>
<evidence type="ECO:0000256" key="3">
    <source>
        <dbReference type="ARBA" id="ARBA00022729"/>
    </source>
</evidence>
<dbReference type="Pfam" id="PF00497">
    <property type="entry name" value="SBP_bac_3"/>
    <property type="match status" value="1"/>
</dbReference>
<feature type="domain" description="Solute-binding protein family 3/N-terminal" evidence="4">
    <location>
        <begin position="60"/>
        <end position="292"/>
    </location>
</feature>
<dbReference type="CDD" id="cd13688">
    <property type="entry name" value="PBP2_GltI_DEBP"/>
    <property type="match status" value="1"/>
</dbReference>
<dbReference type="InterPro" id="IPR001638">
    <property type="entry name" value="Solute-binding_3/MltF_N"/>
</dbReference>
<organism evidence="5 6">
    <name type="scientific">Phaeovibrio sulfidiphilus</name>
    <dbReference type="NCBI Taxonomy" id="1220600"/>
    <lineage>
        <taxon>Bacteria</taxon>
        <taxon>Pseudomonadati</taxon>
        <taxon>Pseudomonadota</taxon>
        <taxon>Alphaproteobacteria</taxon>
        <taxon>Rhodospirillales</taxon>
        <taxon>Rhodospirillaceae</taxon>
        <taxon>Phaeovibrio</taxon>
    </lineage>
</organism>
<dbReference type="GO" id="GO:0030288">
    <property type="term" value="C:outer membrane-bounded periplasmic space"/>
    <property type="evidence" value="ECO:0007669"/>
    <property type="project" value="TreeGrafter"/>
</dbReference>
<accession>A0A8J6YVW8</accession>
<sequence>MSSTWSLKLQRITALFGAALLVAALLSTVSPGVASPSSQKTEAASADPGPTLERIARRGRMIVAFEASPPFSFPDGTADSASGYSIEYAQLIAQAVRRRLNRPDLGVEFLGVTFQNRFPFLLQDLYDIQCASTTHNTEREPLVSFSNTIFIAGTRLLVPVTSPIRDFPDLSGKVVAVVAGSTSETLLEGRNRDMGLSATALPFVTPGDAFRALEDGLADAFFIDDPLLARERAHAKNPEQWQIVGEPLSSEAIACVLRKDDPVFKQLVDETIAEAQTSGLARRFYDTWFHAPAPPLGISLDLPISDRMLDLFNRPNDTPFE</sequence>
<dbReference type="PANTHER" id="PTHR30085:SF2">
    <property type="entry name" value="GLUTAMATE_ASPARTATE IMPORT SOLUTE-BINDING PROTEIN"/>
    <property type="match status" value="1"/>
</dbReference>
<evidence type="ECO:0000259" key="4">
    <source>
        <dbReference type="SMART" id="SM00062"/>
    </source>
</evidence>
<evidence type="ECO:0000256" key="2">
    <source>
        <dbReference type="ARBA" id="ARBA00022448"/>
    </source>
</evidence>
<keyword evidence="2" id="KW-0813">Transport</keyword>
<evidence type="ECO:0000256" key="1">
    <source>
        <dbReference type="ARBA" id="ARBA00010333"/>
    </source>
</evidence>
<dbReference type="RefSeq" id="WP_192533680.1">
    <property type="nucleotide sequence ID" value="NZ_JACZHT010000002.1"/>
</dbReference>
<keyword evidence="3" id="KW-0732">Signal</keyword>
<comment type="caution">
    <text evidence="5">The sequence shown here is derived from an EMBL/GenBank/DDBJ whole genome shotgun (WGS) entry which is preliminary data.</text>
</comment>
<name>A0A8J6YVW8_9PROT</name>
<keyword evidence="6" id="KW-1185">Reference proteome</keyword>
<dbReference type="GO" id="GO:0006865">
    <property type="term" value="P:amino acid transport"/>
    <property type="evidence" value="ECO:0007669"/>
    <property type="project" value="TreeGrafter"/>
</dbReference>
<dbReference type="InterPro" id="IPR051455">
    <property type="entry name" value="Bact_solute-bind_prot3"/>
</dbReference>
<proteinExistence type="inferred from homology"/>
<evidence type="ECO:0000313" key="6">
    <source>
        <dbReference type="Proteomes" id="UP000631034"/>
    </source>
</evidence>
<dbReference type="GO" id="GO:0005576">
    <property type="term" value="C:extracellular region"/>
    <property type="evidence" value="ECO:0007669"/>
    <property type="project" value="TreeGrafter"/>
</dbReference>
<dbReference type="SUPFAM" id="SSF53850">
    <property type="entry name" value="Periplasmic binding protein-like II"/>
    <property type="match status" value="1"/>
</dbReference>
<dbReference type="SMART" id="SM00062">
    <property type="entry name" value="PBPb"/>
    <property type="match status" value="1"/>
</dbReference>
<dbReference type="Gene3D" id="3.40.190.10">
    <property type="entry name" value="Periplasmic binding protein-like II"/>
    <property type="match status" value="2"/>
</dbReference>